<evidence type="ECO:0000256" key="1">
    <source>
        <dbReference type="ARBA" id="ARBA00008857"/>
    </source>
</evidence>
<accession>A0A413JT32</accession>
<gene>
    <name evidence="5" type="ORF">DXA27_20965</name>
</gene>
<dbReference type="Pfam" id="PF17293">
    <property type="entry name" value="Arm-DNA-bind_5"/>
    <property type="match status" value="1"/>
</dbReference>
<dbReference type="RefSeq" id="WP_118212225.1">
    <property type="nucleotide sequence ID" value="NZ_JAGJHH010000033.1"/>
</dbReference>
<dbReference type="GO" id="GO:0015074">
    <property type="term" value="P:DNA integration"/>
    <property type="evidence" value="ECO:0007669"/>
    <property type="project" value="InterPro"/>
</dbReference>
<dbReference type="Pfam" id="PF13102">
    <property type="entry name" value="Phage_int_SAM_5"/>
    <property type="match status" value="1"/>
</dbReference>
<dbReference type="InterPro" id="IPR013762">
    <property type="entry name" value="Integrase-like_cat_sf"/>
</dbReference>
<proteinExistence type="inferred from homology"/>
<dbReference type="Pfam" id="PF00589">
    <property type="entry name" value="Phage_integrase"/>
    <property type="match status" value="1"/>
</dbReference>
<dbReference type="InterPro" id="IPR050090">
    <property type="entry name" value="Tyrosine_recombinase_XerCD"/>
</dbReference>
<dbReference type="Gene3D" id="1.10.443.10">
    <property type="entry name" value="Intergrase catalytic core"/>
    <property type="match status" value="1"/>
</dbReference>
<dbReference type="PANTHER" id="PTHR30349">
    <property type="entry name" value="PHAGE INTEGRASE-RELATED"/>
    <property type="match status" value="1"/>
</dbReference>
<dbReference type="AlphaFoldDB" id="A0A413JT32"/>
<dbReference type="Gene3D" id="1.10.150.130">
    <property type="match status" value="1"/>
</dbReference>
<dbReference type="InterPro" id="IPR025269">
    <property type="entry name" value="SAM-like_dom"/>
</dbReference>
<keyword evidence="3" id="KW-0233">DNA recombination</keyword>
<dbReference type="InterPro" id="IPR010998">
    <property type="entry name" value="Integrase_recombinase_N"/>
</dbReference>
<protein>
    <submittedName>
        <fullName evidence="5">Site-specific integrase</fullName>
    </submittedName>
</protein>
<reference evidence="5 6" key="1">
    <citation type="submission" date="2018-08" db="EMBL/GenBank/DDBJ databases">
        <title>A genome reference for cultivated species of the human gut microbiota.</title>
        <authorList>
            <person name="Zou Y."/>
            <person name="Xue W."/>
            <person name="Luo G."/>
        </authorList>
    </citation>
    <scope>NUCLEOTIDE SEQUENCE [LARGE SCALE GENOMIC DNA]</scope>
    <source>
        <strain evidence="5 6">OF01-1</strain>
    </source>
</reference>
<dbReference type="PROSITE" id="PS51898">
    <property type="entry name" value="TYR_RECOMBINASE"/>
    <property type="match status" value="1"/>
</dbReference>
<feature type="domain" description="Tyr recombinase" evidence="4">
    <location>
        <begin position="213"/>
        <end position="386"/>
    </location>
</feature>
<comment type="caution">
    <text evidence="5">The sequence shown here is derived from an EMBL/GenBank/DDBJ whole genome shotgun (WGS) entry which is preliminary data.</text>
</comment>
<comment type="similarity">
    <text evidence="1">Belongs to the 'phage' integrase family.</text>
</comment>
<dbReference type="GO" id="GO:0006310">
    <property type="term" value="P:DNA recombination"/>
    <property type="evidence" value="ECO:0007669"/>
    <property type="project" value="UniProtKB-KW"/>
</dbReference>
<dbReference type="PANTHER" id="PTHR30349:SF64">
    <property type="entry name" value="PROPHAGE INTEGRASE INTD-RELATED"/>
    <property type="match status" value="1"/>
</dbReference>
<sequence length="403" mass="46389">MRSTFSILYYINRSKVKADGTTAIMCRITVDGKSSVFSTGYYCIPEDWKAKTGEVKNIRTNNLLGELRTKIETFYANLLKETGMVTAEILKNEITRVAAIPVTLLKTGEEEQERLRIRSEVINSTSSYRQSKSSQAYLHEYLLSLNRRDIAFEDITEDFGWDYKLYLKAKGCGAGHINHCLTWLNRLIYIAVDREVIRFNPLSDVPYEKKPDYKLRHISRAELQRIMEQPMPERLQELTRRAFIFSAFTGLSYVDVKRLYPSHIGMTADGRRFIRINRKKTDVESFIPLHPVAEQILSLYNTTDDNSPIFPLPKRDMLWYCIHEIGIVAGVKENLSYHASRHSFGTLTLSAGVPIESISKMMGHTNIRTTQGYARVTDDKISEDMDKLMERRKIISAGEKKKS</sequence>
<dbReference type="InterPro" id="IPR035386">
    <property type="entry name" value="Arm-DNA-bind_5"/>
</dbReference>
<dbReference type="InterPro" id="IPR011010">
    <property type="entry name" value="DNA_brk_join_enz"/>
</dbReference>
<evidence type="ECO:0000313" key="5">
    <source>
        <dbReference type="EMBL" id="RGY64832.1"/>
    </source>
</evidence>
<evidence type="ECO:0000256" key="3">
    <source>
        <dbReference type="ARBA" id="ARBA00023172"/>
    </source>
</evidence>
<dbReference type="Proteomes" id="UP000284614">
    <property type="component" value="Unassembled WGS sequence"/>
</dbReference>
<evidence type="ECO:0000313" key="6">
    <source>
        <dbReference type="Proteomes" id="UP000284614"/>
    </source>
</evidence>
<dbReference type="CDD" id="cd01185">
    <property type="entry name" value="INTN1_C_like"/>
    <property type="match status" value="1"/>
</dbReference>
<name>A0A413JT32_BACFG</name>
<dbReference type="EMBL" id="QSDG01000027">
    <property type="protein sequence ID" value="RGY64832.1"/>
    <property type="molecule type" value="Genomic_DNA"/>
</dbReference>
<dbReference type="GO" id="GO:0003677">
    <property type="term" value="F:DNA binding"/>
    <property type="evidence" value="ECO:0007669"/>
    <property type="project" value="UniProtKB-KW"/>
</dbReference>
<dbReference type="InterPro" id="IPR002104">
    <property type="entry name" value="Integrase_catalytic"/>
</dbReference>
<keyword evidence="2" id="KW-0238">DNA-binding</keyword>
<evidence type="ECO:0000259" key="4">
    <source>
        <dbReference type="PROSITE" id="PS51898"/>
    </source>
</evidence>
<organism evidence="5 6">
    <name type="scientific">Bacteroides fragilis</name>
    <dbReference type="NCBI Taxonomy" id="817"/>
    <lineage>
        <taxon>Bacteria</taxon>
        <taxon>Pseudomonadati</taxon>
        <taxon>Bacteroidota</taxon>
        <taxon>Bacteroidia</taxon>
        <taxon>Bacteroidales</taxon>
        <taxon>Bacteroidaceae</taxon>
        <taxon>Bacteroides</taxon>
    </lineage>
</organism>
<evidence type="ECO:0000256" key="2">
    <source>
        <dbReference type="ARBA" id="ARBA00023125"/>
    </source>
</evidence>
<dbReference type="SUPFAM" id="SSF56349">
    <property type="entry name" value="DNA breaking-rejoining enzymes"/>
    <property type="match status" value="1"/>
</dbReference>